<gene>
    <name evidence="2" type="ORF">BDD21_3722</name>
    <name evidence="3" type="ORF">BDD21_3731</name>
</gene>
<sequence>MKLATFEQRVGFKFALTFANGDRATVDLEPLIGSHISVDELGSAEIDPDWGCLQFQGGSVDIEPTTLYRYAMHPPAETAVRAPAVAQPAHQPDRLPAGRR</sequence>
<dbReference type="InterPro" id="IPR036782">
    <property type="entry name" value="NE0471-like_N"/>
</dbReference>
<dbReference type="EMBL" id="RBXL01000001">
    <property type="protein sequence ID" value="RKT46221.1"/>
    <property type="molecule type" value="Genomic_DNA"/>
</dbReference>
<evidence type="ECO:0000313" key="4">
    <source>
        <dbReference type="Proteomes" id="UP000274556"/>
    </source>
</evidence>
<accession>A0A495V9Z5</accession>
<name>A0A495V9Z5_9GAMM</name>
<dbReference type="EMBL" id="RBXL01000001">
    <property type="protein sequence ID" value="RKT46228.1"/>
    <property type="molecule type" value="Genomic_DNA"/>
</dbReference>
<dbReference type="Pfam" id="PF10387">
    <property type="entry name" value="DUF2442"/>
    <property type="match status" value="1"/>
</dbReference>
<dbReference type="AlphaFoldDB" id="A0A495V9Z5"/>
<comment type="caution">
    <text evidence="2">The sequence shown here is derived from an EMBL/GenBank/DDBJ whole genome shotgun (WGS) entry which is preliminary data.</text>
</comment>
<evidence type="ECO:0000313" key="3">
    <source>
        <dbReference type="EMBL" id="RKT46228.1"/>
    </source>
</evidence>
<dbReference type="InterPro" id="IPR018841">
    <property type="entry name" value="DUF2442"/>
</dbReference>
<feature type="region of interest" description="Disordered" evidence="1">
    <location>
        <begin position="79"/>
        <end position="100"/>
    </location>
</feature>
<evidence type="ECO:0000313" key="2">
    <source>
        <dbReference type="EMBL" id="RKT46221.1"/>
    </source>
</evidence>
<reference evidence="2 4" key="1">
    <citation type="submission" date="2018-10" db="EMBL/GenBank/DDBJ databases">
        <title>Genomic Encyclopedia of Archaeal and Bacterial Type Strains, Phase II (KMG-II): from individual species to whole genera.</title>
        <authorList>
            <person name="Goeker M."/>
        </authorList>
    </citation>
    <scope>NUCLEOTIDE SEQUENCE [LARGE SCALE GENOMIC DNA]</scope>
    <source>
        <strain evidence="2 4">DSM 235</strain>
    </source>
</reference>
<dbReference type="SUPFAM" id="SSF143880">
    <property type="entry name" value="NE0471 N-terminal domain-like"/>
    <property type="match status" value="1"/>
</dbReference>
<proteinExistence type="predicted"/>
<keyword evidence="4" id="KW-1185">Reference proteome</keyword>
<dbReference type="OrthoDB" id="5570386at2"/>
<organism evidence="2 4">
    <name type="scientific">Thiocapsa rosea</name>
    <dbReference type="NCBI Taxonomy" id="69360"/>
    <lineage>
        <taxon>Bacteria</taxon>
        <taxon>Pseudomonadati</taxon>
        <taxon>Pseudomonadota</taxon>
        <taxon>Gammaproteobacteria</taxon>
        <taxon>Chromatiales</taxon>
        <taxon>Chromatiaceae</taxon>
        <taxon>Thiocapsa</taxon>
    </lineage>
</organism>
<protein>
    <submittedName>
        <fullName evidence="2">Uncharacterized protein DUF2442</fullName>
    </submittedName>
</protein>
<evidence type="ECO:0000256" key="1">
    <source>
        <dbReference type="SAM" id="MobiDB-lite"/>
    </source>
</evidence>
<dbReference type="Proteomes" id="UP000274556">
    <property type="component" value="Unassembled WGS sequence"/>
</dbReference>
<dbReference type="RefSeq" id="WP_120798379.1">
    <property type="nucleotide sequence ID" value="NZ_RBXL01000001.1"/>
</dbReference>